<dbReference type="CDD" id="cd06225">
    <property type="entry name" value="HAMP"/>
    <property type="match status" value="1"/>
</dbReference>
<name>A0ABV4IDI3_9BURK</name>
<evidence type="ECO:0000313" key="7">
    <source>
        <dbReference type="Proteomes" id="UP001567350"/>
    </source>
</evidence>
<evidence type="ECO:0000256" key="1">
    <source>
        <dbReference type="ARBA" id="ARBA00022481"/>
    </source>
</evidence>
<evidence type="ECO:0000313" key="6">
    <source>
        <dbReference type="EMBL" id="MEZ2739909.1"/>
    </source>
</evidence>
<comment type="similarity">
    <text evidence="2">Belongs to the methyl-accepting chemotaxis (MCP) protein family.</text>
</comment>
<reference evidence="6 7" key="1">
    <citation type="submission" date="2024-08" db="EMBL/GenBank/DDBJ databases">
        <authorList>
            <person name="Feng Z."/>
            <person name="Ronholm J."/>
        </authorList>
    </citation>
    <scope>NUCLEOTIDE SEQUENCE [LARGE SCALE GENOMIC DNA]</scope>
    <source>
        <strain evidence="6 7">4-AB0-8</strain>
    </source>
</reference>
<accession>A0ABV4IDI3</accession>
<dbReference type="InterPro" id="IPR024478">
    <property type="entry name" value="HlyB_4HB_MCP"/>
</dbReference>
<keyword evidence="1" id="KW-0488">Methylation</keyword>
<dbReference type="PRINTS" id="PR00260">
    <property type="entry name" value="CHEMTRNSDUCR"/>
</dbReference>
<comment type="caution">
    <text evidence="6">The sequence shown here is derived from an EMBL/GenBank/DDBJ whole genome shotgun (WGS) entry which is preliminary data.</text>
</comment>
<dbReference type="PROSITE" id="PS50111">
    <property type="entry name" value="CHEMOTAXIS_TRANSDUC_2"/>
    <property type="match status" value="1"/>
</dbReference>
<dbReference type="InterPro" id="IPR003660">
    <property type="entry name" value="HAMP_dom"/>
</dbReference>
<dbReference type="InterPro" id="IPR004090">
    <property type="entry name" value="Chemotax_Me-accpt_rcpt"/>
</dbReference>
<dbReference type="PROSITE" id="PS50885">
    <property type="entry name" value="HAMP"/>
    <property type="match status" value="1"/>
</dbReference>
<dbReference type="CDD" id="cd11386">
    <property type="entry name" value="MCP_signal"/>
    <property type="match status" value="1"/>
</dbReference>
<evidence type="ECO:0000259" key="4">
    <source>
        <dbReference type="PROSITE" id="PS50111"/>
    </source>
</evidence>
<dbReference type="RefSeq" id="WP_370905193.1">
    <property type="nucleotide sequence ID" value="NZ_JBGJLR010000011.1"/>
</dbReference>
<feature type="domain" description="HAMP" evidence="5">
    <location>
        <begin position="217"/>
        <end position="269"/>
    </location>
</feature>
<evidence type="ECO:0000256" key="3">
    <source>
        <dbReference type="PROSITE-ProRule" id="PRU00284"/>
    </source>
</evidence>
<dbReference type="Gene3D" id="1.10.287.950">
    <property type="entry name" value="Methyl-accepting chemotaxis protein"/>
    <property type="match status" value="1"/>
</dbReference>
<dbReference type="SMART" id="SM00304">
    <property type="entry name" value="HAMP"/>
    <property type="match status" value="1"/>
</dbReference>
<dbReference type="InterPro" id="IPR051310">
    <property type="entry name" value="MCP_chemotaxis"/>
</dbReference>
<keyword evidence="3" id="KW-0807">Transducer</keyword>
<dbReference type="PANTHER" id="PTHR43531:SF14">
    <property type="entry name" value="METHYL-ACCEPTING CHEMOTAXIS PROTEIN I-RELATED"/>
    <property type="match status" value="1"/>
</dbReference>
<dbReference type="Proteomes" id="UP001567350">
    <property type="component" value="Unassembled WGS sequence"/>
</dbReference>
<sequence>MRMAAKLGLGFALVSFLTLALGSISLWQMRQMNASTQAVTQHAMPSVVDVGSMRSLWNSLRRAEAGVLNVNSVAEVEGYTTQITKVLEQIQAHERSFESRERTAAEKELMARYGELRKQFLQGQQNFLQLAREKDYAEPEGDLLLGDVVTNFYVGSAEPVFVQLLDVLVRLDTLIREYAEAAEKDAAHSFQFATIWVLAGMVLSALSAAVLGWLITRSVTVPVGQAVRAARSISQGDLTQHIPASGGDEMGKLLQELAAMRNNLEGVVSHVRSNADGVSTSSEQIAMGNADLSSRTEEQASALQQTAASMEQMAATVRHNADSAAQANQLAINASQVAVRGGEVVGQVVTTMKDIDTSSQKIADIIGVIDGIAFQTNILALNAAVEAARAGEQGRGFAVVASEVRALAGRSADAAKEIKQLIGESVERVEQGSHLVAQAGATMEEVVTAIRHVSDLVGEISAASKEQSQGVGQVSEAIAQMDQATQQNAALVEQSAAAAEGLQRQAKDLVQAVSSFKVKLSGGSSLIAASVEHKKTMAAAPLAVVAHAPGMATKDGGNPVPALRTTQVPAATHEGAAAKEEWERF</sequence>
<dbReference type="EMBL" id="JBGJLR010000011">
    <property type="protein sequence ID" value="MEZ2739909.1"/>
    <property type="molecule type" value="Genomic_DNA"/>
</dbReference>
<dbReference type="InterPro" id="IPR004089">
    <property type="entry name" value="MCPsignal_dom"/>
</dbReference>
<evidence type="ECO:0000259" key="5">
    <source>
        <dbReference type="PROSITE" id="PS50885"/>
    </source>
</evidence>
<dbReference type="SMART" id="SM00283">
    <property type="entry name" value="MA"/>
    <property type="match status" value="1"/>
</dbReference>
<organism evidence="6 7">
    <name type="scientific">Comamonas jiangduensis</name>
    <dbReference type="NCBI Taxonomy" id="1194168"/>
    <lineage>
        <taxon>Bacteria</taxon>
        <taxon>Pseudomonadati</taxon>
        <taxon>Pseudomonadota</taxon>
        <taxon>Betaproteobacteria</taxon>
        <taxon>Burkholderiales</taxon>
        <taxon>Comamonadaceae</taxon>
        <taxon>Comamonas</taxon>
    </lineage>
</organism>
<evidence type="ECO:0000256" key="2">
    <source>
        <dbReference type="ARBA" id="ARBA00029447"/>
    </source>
</evidence>
<dbReference type="SUPFAM" id="SSF58104">
    <property type="entry name" value="Methyl-accepting chemotaxis protein (MCP) signaling domain"/>
    <property type="match status" value="1"/>
</dbReference>
<feature type="domain" description="Methyl-accepting transducer" evidence="4">
    <location>
        <begin position="274"/>
        <end position="503"/>
    </location>
</feature>
<proteinExistence type="inferred from homology"/>
<dbReference type="Pfam" id="PF12729">
    <property type="entry name" value="4HB_MCP_1"/>
    <property type="match status" value="1"/>
</dbReference>
<gene>
    <name evidence="6" type="ORF">ACBP88_10700</name>
</gene>
<keyword evidence="7" id="KW-1185">Reference proteome</keyword>
<protein>
    <submittedName>
        <fullName evidence="6">Methyl-accepting chemotaxis protein</fullName>
    </submittedName>
</protein>
<dbReference type="Pfam" id="PF00015">
    <property type="entry name" value="MCPsignal"/>
    <property type="match status" value="1"/>
</dbReference>
<dbReference type="PANTHER" id="PTHR43531">
    <property type="entry name" value="PROTEIN ICFG"/>
    <property type="match status" value="1"/>
</dbReference>
<dbReference type="Pfam" id="PF00672">
    <property type="entry name" value="HAMP"/>
    <property type="match status" value="1"/>
</dbReference>